<dbReference type="OrthoDB" id="273460at2"/>
<feature type="domain" description="Smf/DprA SLOG" evidence="1">
    <location>
        <begin position="9"/>
        <end position="198"/>
    </location>
</feature>
<proteinExistence type="predicted"/>
<protein>
    <recommendedName>
        <fullName evidence="1">Smf/DprA SLOG domain-containing protein</fullName>
    </recommendedName>
</protein>
<accession>I4EJK4</accession>
<dbReference type="Gene3D" id="3.40.50.450">
    <property type="match status" value="1"/>
</dbReference>
<evidence type="ECO:0000313" key="3">
    <source>
        <dbReference type="Proteomes" id="UP000004221"/>
    </source>
</evidence>
<reference evidence="2 3" key="1">
    <citation type="journal article" date="2012" name="ISME J.">
        <title>Nitrification expanded: discovery, physiology and genomics of a nitrite-oxidizing bacterium from the phylum Chloroflexi.</title>
        <authorList>
            <person name="Sorokin D.Y."/>
            <person name="Lucker S."/>
            <person name="Vejmelkova D."/>
            <person name="Kostrikina N.A."/>
            <person name="Kleerebezem R."/>
            <person name="Rijpstra W.I."/>
            <person name="Damste J.S."/>
            <person name="Le Paslier D."/>
            <person name="Muyzer G."/>
            <person name="Wagner M."/>
            <person name="van Loosdrecht M.C."/>
            <person name="Daims H."/>
        </authorList>
    </citation>
    <scope>NUCLEOTIDE SEQUENCE [LARGE SCALE GENOMIC DNA]</scope>
    <source>
        <strain evidence="3">none</strain>
    </source>
</reference>
<evidence type="ECO:0000259" key="1">
    <source>
        <dbReference type="Pfam" id="PF02481"/>
    </source>
</evidence>
<organism evidence="2 3">
    <name type="scientific">Nitrolancea hollandica Lb</name>
    <dbReference type="NCBI Taxonomy" id="1129897"/>
    <lineage>
        <taxon>Bacteria</taxon>
        <taxon>Pseudomonadati</taxon>
        <taxon>Thermomicrobiota</taxon>
        <taxon>Thermomicrobia</taxon>
        <taxon>Sphaerobacterales</taxon>
        <taxon>Sphaerobacterineae</taxon>
        <taxon>Sphaerobacteraceae</taxon>
        <taxon>Nitrolancea</taxon>
    </lineage>
</organism>
<name>I4EJK4_9BACT</name>
<dbReference type="Proteomes" id="UP000004221">
    <property type="component" value="Unassembled WGS sequence"/>
</dbReference>
<evidence type="ECO:0000313" key="2">
    <source>
        <dbReference type="EMBL" id="CCF84866.1"/>
    </source>
</evidence>
<keyword evidence="3" id="KW-1185">Reference proteome</keyword>
<dbReference type="RefSeq" id="WP_008479360.1">
    <property type="nucleotide sequence ID" value="NZ_CAGS01000344.1"/>
</dbReference>
<sequence>MDVIHLDEDDPAYPATLTAAFGAQAPQGITALGNLDVMRHAKLALFCSIKCPGNLILQTFDVAQRLRQTGTVVISGFHSSMEQESLRLLLRGRQPVIICPARSMNRMRIPADQKPALADGRLLFLSPFDEKQRRVTAQTALSRNRFVATVAERVLVVHAEPGGKMEQLCRDVLAWGKPLYTLDSEDNANLINLGANPVSADLDGSW</sequence>
<dbReference type="AlphaFoldDB" id="I4EJK4"/>
<comment type="caution">
    <text evidence="2">The sequence shown here is derived from an EMBL/GenBank/DDBJ whole genome shotgun (WGS) entry which is preliminary data.</text>
</comment>
<dbReference type="Pfam" id="PF02481">
    <property type="entry name" value="DNA_processg_A"/>
    <property type="match status" value="1"/>
</dbReference>
<dbReference type="GO" id="GO:0009294">
    <property type="term" value="P:DNA-mediated transformation"/>
    <property type="evidence" value="ECO:0007669"/>
    <property type="project" value="InterPro"/>
</dbReference>
<dbReference type="InterPro" id="IPR057666">
    <property type="entry name" value="DrpA_SLOG"/>
</dbReference>
<dbReference type="EMBL" id="CAGS01000344">
    <property type="protein sequence ID" value="CCF84866.1"/>
    <property type="molecule type" value="Genomic_DNA"/>
</dbReference>
<gene>
    <name evidence="2" type="ORF">NITHO_4080003</name>
</gene>